<dbReference type="AlphaFoldDB" id="A0A1R1RPT5"/>
<accession>A0A1R1QLM5</accession>
<sequence>MNEFTPKGIFPKSQLVGSAFFSVQVFFLYLKRKLSFYCLFTQTSIFYKRQHYLFITEMIQ</sequence>
<evidence type="ECO:0000313" key="2">
    <source>
        <dbReference type="Proteomes" id="UP000187367"/>
    </source>
</evidence>
<comment type="caution">
    <text evidence="1">The sequence shown here is derived from an EMBL/GenBank/DDBJ whole genome shotgun (WGS) entry which is preliminary data.</text>
</comment>
<keyword evidence="2" id="KW-1185">Reference proteome</keyword>
<organism evidence="1 2">
    <name type="scientific">Bacillus swezeyi</name>
    <dbReference type="NCBI Taxonomy" id="1925020"/>
    <lineage>
        <taxon>Bacteria</taxon>
        <taxon>Bacillati</taxon>
        <taxon>Bacillota</taxon>
        <taxon>Bacilli</taxon>
        <taxon>Bacillales</taxon>
        <taxon>Bacillaceae</taxon>
        <taxon>Bacillus</taxon>
    </lineage>
</organism>
<accession>A0A1R1RPT5</accession>
<reference evidence="1 2" key="1">
    <citation type="submission" date="2017-01" db="EMBL/GenBank/DDBJ databases">
        <title>Bacillus phylogenomics.</title>
        <authorList>
            <person name="Dunlap C."/>
        </authorList>
    </citation>
    <scope>NUCLEOTIDE SEQUENCE [LARGE SCALE GENOMIC DNA]</scope>
    <source>
        <strain evidence="1 2">NRRL B-41282</strain>
    </source>
</reference>
<dbReference type="EMBL" id="MTJL01000018">
    <property type="protein sequence ID" value="OMI05586.1"/>
    <property type="molecule type" value="Genomic_DNA"/>
</dbReference>
<dbReference type="Proteomes" id="UP000187367">
    <property type="component" value="Unassembled WGS sequence"/>
</dbReference>
<evidence type="ECO:0000313" key="1">
    <source>
        <dbReference type="EMBL" id="OMI05586.1"/>
    </source>
</evidence>
<proteinExistence type="predicted"/>
<gene>
    <name evidence="1" type="ORF">BW143_10465</name>
</gene>
<name>A0A1R1RPT5_9BACI</name>
<protein>
    <submittedName>
        <fullName evidence="1">Uncharacterized protein</fullName>
    </submittedName>
</protein>